<evidence type="ECO:0000256" key="2">
    <source>
        <dbReference type="SAM" id="MobiDB-lite"/>
    </source>
</evidence>
<dbReference type="InterPro" id="IPR047057">
    <property type="entry name" value="MerR_fam"/>
</dbReference>
<dbReference type="Gene3D" id="1.10.1660.10">
    <property type="match status" value="1"/>
</dbReference>
<keyword evidence="1" id="KW-0238">DNA-binding</keyword>
<dbReference type="GO" id="GO:0003677">
    <property type="term" value="F:DNA binding"/>
    <property type="evidence" value="ECO:0007669"/>
    <property type="project" value="UniProtKB-KW"/>
</dbReference>
<protein>
    <submittedName>
        <fullName evidence="4">MerR-like DNA binding protein</fullName>
    </submittedName>
</protein>
<reference evidence="4 5" key="1">
    <citation type="submission" date="2019-06" db="EMBL/GenBank/DDBJ databases">
        <title>Sequencing the genomes of 1000 actinobacteria strains.</title>
        <authorList>
            <person name="Klenk H.-P."/>
        </authorList>
    </citation>
    <scope>NUCLEOTIDE SEQUENCE [LARGE SCALE GENOMIC DNA]</scope>
    <source>
        <strain evidence="4 5">DSM 24617</strain>
    </source>
</reference>
<dbReference type="Proteomes" id="UP000318336">
    <property type="component" value="Unassembled WGS sequence"/>
</dbReference>
<feature type="region of interest" description="Disordered" evidence="2">
    <location>
        <begin position="93"/>
        <end position="115"/>
    </location>
</feature>
<evidence type="ECO:0000259" key="3">
    <source>
        <dbReference type="PROSITE" id="PS50937"/>
    </source>
</evidence>
<dbReference type="EMBL" id="VFOK01000001">
    <property type="protein sequence ID" value="TQL33142.1"/>
    <property type="molecule type" value="Genomic_DNA"/>
</dbReference>
<evidence type="ECO:0000313" key="4">
    <source>
        <dbReference type="EMBL" id="TQL33142.1"/>
    </source>
</evidence>
<dbReference type="PANTHER" id="PTHR30204">
    <property type="entry name" value="REDOX-CYCLING DRUG-SENSING TRANSCRIPTIONAL ACTIVATOR SOXR"/>
    <property type="match status" value="1"/>
</dbReference>
<dbReference type="AlphaFoldDB" id="A0A542XBC8"/>
<comment type="caution">
    <text evidence="4">The sequence shown here is derived from an EMBL/GenBank/DDBJ whole genome shotgun (WGS) entry which is preliminary data.</text>
</comment>
<accession>A0A542XBC8</accession>
<evidence type="ECO:0000313" key="5">
    <source>
        <dbReference type="Proteomes" id="UP000318336"/>
    </source>
</evidence>
<organism evidence="4 5">
    <name type="scientific">Barrientosiimonas humi</name>
    <dbReference type="NCBI Taxonomy" id="999931"/>
    <lineage>
        <taxon>Bacteria</taxon>
        <taxon>Bacillati</taxon>
        <taxon>Actinomycetota</taxon>
        <taxon>Actinomycetes</taxon>
        <taxon>Micrococcales</taxon>
        <taxon>Dermacoccaceae</taxon>
        <taxon>Barrientosiimonas</taxon>
    </lineage>
</organism>
<dbReference type="Pfam" id="PF13411">
    <property type="entry name" value="MerR_1"/>
    <property type="match status" value="1"/>
</dbReference>
<dbReference type="InterPro" id="IPR000551">
    <property type="entry name" value="MerR-type_HTH_dom"/>
</dbReference>
<dbReference type="PROSITE" id="PS50937">
    <property type="entry name" value="HTH_MERR_2"/>
    <property type="match status" value="1"/>
</dbReference>
<proteinExistence type="predicted"/>
<dbReference type="PANTHER" id="PTHR30204:SF89">
    <property type="entry name" value="HTH MERR-TYPE DOMAIN-CONTAINING PROTEIN"/>
    <property type="match status" value="1"/>
</dbReference>
<keyword evidence="5" id="KW-1185">Reference proteome</keyword>
<dbReference type="GO" id="GO:0003700">
    <property type="term" value="F:DNA-binding transcription factor activity"/>
    <property type="evidence" value="ECO:0007669"/>
    <property type="project" value="InterPro"/>
</dbReference>
<dbReference type="InterPro" id="IPR009061">
    <property type="entry name" value="DNA-bd_dom_put_sf"/>
</dbReference>
<evidence type="ECO:0000256" key="1">
    <source>
        <dbReference type="ARBA" id="ARBA00023125"/>
    </source>
</evidence>
<dbReference type="CDD" id="cd00592">
    <property type="entry name" value="HTH_MerR-like"/>
    <property type="match status" value="1"/>
</dbReference>
<feature type="domain" description="HTH merR-type" evidence="3">
    <location>
        <begin position="27"/>
        <end position="85"/>
    </location>
</feature>
<dbReference type="SMART" id="SM00422">
    <property type="entry name" value="HTH_MERR"/>
    <property type="match status" value="1"/>
</dbReference>
<dbReference type="SUPFAM" id="SSF46955">
    <property type="entry name" value="Putative DNA-binding domain"/>
    <property type="match status" value="1"/>
</dbReference>
<name>A0A542XBC8_9MICO</name>
<dbReference type="RefSeq" id="WP_236022306.1">
    <property type="nucleotide sequence ID" value="NZ_CAJTBP010000001.1"/>
</dbReference>
<gene>
    <name evidence="4" type="ORF">FB554_1277</name>
</gene>
<sequence length="230" mass="24825">MTAPTSPGGRGLTIGAVLEQLREEFPDLTVSKVRFLDAQGLVSPQRRESGYREYTPRDIERLRFVLAAQRDRFWPLKVIREALDAFDRGLAPDIAPEGRPAPPPVAESDRSVPAATELAEETPELRLTRAELAEHSGLTGTAVAELETFHLVRPGESGHFSAADLEVARSAKALEAYGLGGRHLRAFRLAADREVGLVEQAAGSSPERRAEVLAACLALHVALVKGGLHG</sequence>